<dbReference type="AlphaFoldDB" id="A0AAJ0MN80"/>
<comment type="caution">
    <text evidence="3">The sequence shown here is derived from an EMBL/GenBank/DDBJ whole genome shotgun (WGS) entry which is preliminary data.</text>
</comment>
<feature type="transmembrane region" description="Helical" evidence="2">
    <location>
        <begin position="99"/>
        <end position="130"/>
    </location>
</feature>
<evidence type="ECO:0000313" key="3">
    <source>
        <dbReference type="EMBL" id="KAK3487484.1"/>
    </source>
</evidence>
<evidence type="ECO:0000256" key="2">
    <source>
        <dbReference type="SAM" id="Phobius"/>
    </source>
</evidence>
<name>A0AAJ0MN80_9PEZI</name>
<accession>A0AAJ0MN80</accession>
<keyword evidence="2" id="KW-0812">Transmembrane</keyword>
<feature type="transmembrane region" description="Helical" evidence="2">
    <location>
        <begin position="12"/>
        <end position="34"/>
    </location>
</feature>
<dbReference type="GeneID" id="87878870"/>
<keyword evidence="4" id="KW-1185">Reference proteome</keyword>
<evidence type="ECO:0000256" key="1">
    <source>
        <dbReference type="SAM" id="MobiDB-lite"/>
    </source>
</evidence>
<feature type="compositionally biased region" description="Gly residues" evidence="1">
    <location>
        <begin position="403"/>
        <end position="413"/>
    </location>
</feature>
<keyword evidence="2" id="KW-0472">Membrane</keyword>
<proteinExistence type="predicted"/>
<reference evidence="3 4" key="1">
    <citation type="journal article" date="2023" name="Mol. Phylogenet. Evol.">
        <title>Genome-scale phylogeny and comparative genomics of the fungal order Sordariales.</title>
        <authorList>
            <person name="Hensen N."/>
            <person name="Bonometti L."/>
            <person name="Westerberg I."/>
            <person name="Brannstrom I.O."/>
            <person name="Guillou S."/>
            <person name="Cros-Aarteil S."/>
            <person name="Calhoun S."/>
            <person name="Haridas S."/>
            <person name="Kuo A."/>
            <person name="Mondo S."/>
            <person name="Pangilinan J."/>
            <person name="Riley R."/>
            <person name="LaButti K."/>
            <person name="Andreopoulos B."/>
            <person name="Lipzen A."/>
            <person name="Chen C."/>
            <person name="Yan M."/>
            <person name="Daum C."/>
            <person name="Ng V."/>
            <person name="Clum A."/>
            <person name="Steindorff A."/>
            <person name="Ohm R.A."/>
            <person name="Martin F."/>
            <person name="Silar P."/>
            <person name="Natvig D.O."/>
            <person name="Lalanne C."/>
            <person name="Gautier V."/>
            <person name="Ament-Velasquez S.L."/>
            <person name="Kruys A."/>
            <person name="Hutchinson M.I."/>
            <person name="Powell A.J."/>
            <person name="Barry K."/>
            <person name="Miller A.N."/>
            <person name="Grigoriev I.V."/>
            <person name="Debuchy R."/>
            <person name="Gladieux P."/>
            <person name="Hiltunen Thoren M."/>
            <person name="Johannesson H."/>
        </authorList>
    </citation>
    <scope>NUCLEOTIDE SEQUENCE [LARGE SCALE GENOMIC DNA]</scope>
    <source>
        <strain evidence="3 4">FGSC 10403</strain>
    </source>
</reference>
<protein>
    <recommendedName>
        <fullName evidence="5">Fatty acid hydroxylase domain-containing protein</fullName>
    </recommendedName>
</protein>
<keyword evidence="2" id="KW-1133">Transmembrane helix</keyword>
<evidence type="ECO:0008006" key="5">
    <source>
        <dbReference type="Google" id="ProtNLM"/>
    </source>
</evidence>
<feature type="transmembrane region" description="Helical" evidence="2">
    <location>
        <begin position="54"/>
        <end position="78"/>
    </location>
</feature>
<evidence type="ECO:0000313" key="4">
    <source>
        <dbReference type="Proteomes" id="UP001285908"/>
    </source>
</evidence>
<feature type="region of interest" description="Disordered" evidence="1">
    <location>
        <begin position="377"/>
        <end position="428"/>
    </location>
</feature>
<dbReference type="RefSeq" id="XP_062689611.1">
    <property type="nucleotide sequence ID" value="XM_062841248.1"/>
</dbReference>
<organism evidence="3 4">
    <name type="scientific">Neurospora hispaniola</name>
    <dbReference type="NCBI Taxonomy" id="588809"/>
    <lineage>
        <taxon>Eukaryota</taxon>
        <taxon>Fungi</taxon>
        <taxon>Dikarya</taxon>
        <taxon>Ascomycota</taxon>
        <taxon>Pezizomycotina</taxon>
        <taxon>Sordariomycetes</taxon>
        <taxon>Sordariomycetidae</taxon>
        <taxon>Sordariales</taxon>
        <taxon>Sordariaceae</taxon>
        <taxon>Neurospora</taxon>
    </lineage>
</organism>
<dbReference type="Proteomes" id="UP001285908">
    <property type="component" value="Unassembled WGS sequence"/>
</dbReference>
<gene>
    <name evidence="3" type="ORF">B0T23DRAFT_455667</name>
</gene>
<dbReference type="EMBL" id="JAULSX010000007">
    <property type="protein sequence ID" value="KAK3487484.1"/>
    <property type="molecule type" value="Genomic_DNA"/>
</dbReference>
<sequence>MASLLNLPFVSYFLPSSMTAWSTSLNLLFFYMTWTTLVLSQSPFKLEILGTLGIRLVFWLLPSLVFLLFDTLCPGISVSLKYKGAVDLQDRNVRTHARLLGLGLLNLLTSTVVQVLISLGVSTLFGVPVFRTTTTLPLPWQMAKHIAILYLGRELLTYYIHRFVLHAHHETSKRGSGSGSSLTNRLTNLHIRYAHAGNNPPSSSSSSTTSSSWRSKPSSSLLQPTQPTPLTLFTDHPIPSLLHRFLPLYLPPLLLSLSFHISPLLVPYLPISAIPSSTHHLHLLTMHLFTVLVTLEETLSLAGYTTLLTLVPIPGVLVGGIAKRQGRHFGTLEGMGVQGGTKQGKGRTSGNFGAWGLVDWVLGTRLLRDESRQDGAVVVEGAENRGSSGGGGGGARKGRSKAGEGGSGSGGGRQTRMSARRQREDLSKSLEEEIKQVAEGLREVGEGFVDGIKEFGEGMGVRRSGRIRERSTRSQSFDAIGSSSMIAGENQTVVSPTHLKA</sequence>
<feature type="region of interest" description="Disordered" evidence="1">
    <location>
        <begin position="195"/>
        <end position="227"/>
    </location>
</feature>
<feature type="compositionally biased region" description="Low complexity" evidence="1">
    <location>
        <begin position="200"/>
        <end position="227"/>
    </location>
</feature>